<keyword evidence="5" id="KW-0472">Membrane</keyword>
<keyword evidence="2 4" id="KW-0807">Transducer</keyword>
<organism evidence="8 9">
    <name type="scientific">Marichromatium gracile</name>
    <name type="common">Chromatium gracile</name>
    <dbReference type="NCBI Taxonomy" id="1048"/>
    <lineage>
        <taxon>Bacteria</taxon>
        <taxon>Pseudomonadati</taxon>
        <taxon>Pseudomonadota</taxon>
        <taxon>Gammaproteobacteria</taxon>
        <taxon>Chromatiales</taxon>
        <taxon>Chromatiaceae</taxon>
        <taxon>Marichromatium</taxon>
    </lineage>
</organism>
<dbReference type="Gene3D" id="1.10.287.950">
    <property type="entry name" value="Methyl-accepting chemotaxis protein"/>
    <property type="match status" value="1"/>
</dbReference>
<evidence type="ECO:0000313" key="8">
    <source>
        <dbReference type="EMBL" id="TCW37185.1"/>
    </source>
</evidence>
<feature type="transmembrane region" description="Helical" evidence="5">
    <location>
        <begin position="261"/>
        <end position="283"/>
    </location>
</feature>
<evidence type="ECO:0000313" key="9">
    <source>
        <dbReference type="Proteomes" id="UP000295247"/>
    </source>
</evidence>
<dbReference type="GO" id="GO:0016020">
    <property type="term" value="C:membrane"/>
    <property type="evidence" value="ECO:0007669"/>
    <property type="project" value="UniProtKB-SubCell"/>
</dbReference>
<dbReference type="RefSeq" id="WP_123140109.1">
    <property type="nucleotide sequence ID" value="NZ_NRRH01000047.1"/>
</dbReference>
<gene>
    <name evidence="8" type="ORF">EDC29_103384</name>
</gene>
<dbReference type="PROSITE" id="PS50885">
    <property type="entry name" value="HAMP"/>
    <property type="match status" value="1"/>
</dbReference>
<dbReference type="InterPro" id="IPR003660">
    <property type="entry name" value="HAMP_dom"/>
</dbReference>
<protein>
    <submittedName>
        <fullName evidence="8">Methyl-accepting chemotaxis protein</fullName>
    </submittedName>
</protein>
<evidence type="ECO:0000259" key="7">
    <source>
        <dbReference type="PROSITE" id="PS50885"/>
    </source>
</evidence>
<dbReference type="PANTHER" id="PTHR32089">
    <property type="entry name" value="METHYL-ACCEPTING CHEMOTAXIS PROTEIN MCPB"/>
    <property type="match status" value="1"/>
</dbReference>
<keyword evidence="5" id="KW-1133">Transmembrane helix</keyword>
<comment type="caution">
    <text evidence="8">The sequence shown here is derived from an EMBL/GenBank/DDBJ whole genome shotgun (WGS) entry which is preliminary data.</text>
</comment>
<name>A0A4R4ADZ3_MARGR</name>
<reference evidence="8 9" key="1">
    <citation type="submission" date="2019-03" db="EMBL/GenBank/DDBJ databases">
        <title>Genomic Encyclopedia of Type Strains, Phase IV (KMG-IV): sequencing the most valuable type-strain genomes for metagenomic binning, comparative biology and taxonomic classification.</title>
        <authorList>
            <person name="Goeker M."/>
        </authorList>
    </citation>
    <scope>NUCLEOTIDE SEQUENCE [LARGE SCALE GENOMIC DNA]</scope>
    <source>
        <strain evidence="8 9">DSM 203</strain>
    </source>
</reference>
<evidence type="ECO:0000256" key="1">
    <source>
        <dbReference type="ARBA" id="ARBA00004370"/>
    </source>
</evidence>
<proteinExistence type="inferred from homology"/>
<dbReference type="SMART" id="SM00304">
    <property type="entry name" value="HAMP"/>
    <property type="match status" value="1"/>
</dbReference>
<dbReference type="SMART" id="SM01358">
    <property type="entry name" value="HBM"/>
    <property type="match status" value="1"/>
</dbReference>
<dbReference type="GO" id="GO:0007165">
    <property type="term" value="P:signal transduction"/>
    <property type="evidence" value="ECO:0007669"/>
    <property type="project" value="UniProtKB-KW"/>
</dbReference>
<evidence type="ECO:0000259" key="6">
    <source>
        <dbReference type="PROSITE" id="PS50111"/>
    </source>
</evidence>
<dbReference type="CDD" id="cd06225">
    <property type="entry name" value="HAMP"/>
    <property type="match status" value="1"/>
</dbReference>
<comment type="similarity">
    <text evidence="3">Belongs to the methyl-accepting chemotaxis (MCP) protein family.</text>
</comment>
<dbReference type="PANTHER" id="PTHR32089:SF120">
    <property type="entry name" value="METHYL-ACCEPTING CHEMOTAXIS PROTEIN TLPQ"/>
    <property type="match status" value="1"/>
</dbReference>
<dbReference type="EMBL" id="SMDC01000003">
    <property type="protein sequence ID" value="TCW37185.1"/>
    <property type="molecule type" value="Genomic_DNA"/>
</dbReference>
<feature type="domain" description="Methyl-accepting transducer" evidence="6">
    <location>
        <begin position="342"/>
        <end position="578"/>
    </location>
</feature>
<dbReference type="Pfam" id="PF00672">
    <property type="entry name" value="HAMP"/>
    <property type="match status" value="1"/>
</dbReference>
<sequence>MRIRLKLIALAVVVLLALTTVLGATWWAWQRAASLDESKEQLLELALELTGLEREARLFIDQLDPASIDRFQARAQSLVRLRAALRARLDRQGLGGEVLEPFTGAFDQATDAFERLVATYREVGLDPRSGLYGSLREAVHQAEAAVEALGRDDLLVGILQLRRNEKDFMLRDVRDYVARFEDNHARLLADLGGAETTTRAALERYRRDFLALVEGRERIGLAPDAGLRGTFETRLAESQSRLTRVVDEVDALLGVARQRTALALIGLVTTVSVLVVALVLGLARQLDRGLGHSARVMQRIAEQRDLTQTIALAGRDELAQMGRYFDAMIQLLRELLQQGGEASAALRGATATLSESSASTIAGLRTQRAETEQVASAVTEMAATIEEIARNTDATAEQAREASGNAQAGQRAVGETVARIEALTERLAESARIGATLVEHAEQVDSVLAVIGAIAEQTNLLALNAAIEAARAGEAGRGFAVVADEVRALADRTQGSTREIGETLERVRAEARAMMGEMDASLEQGRGSVAKAREAGELLERIAVEMERMLDMTTQIATAVEQQSQVGRALDANLVTIRDLTEETAARAEDDARTAGQVAAQAEVLARNIARFET</sequence>
<evidence type="ECO:0000256" key="4">
    <source>
        <dbReference type="PROSITE-ProRule" id="PRU00284"/>
    </source>
</evidence>
<dbReference type="Proteomes" id="UP000295247">
    <property type="component" value="Unassembled WGS sequence"/>
</dbReference>
<dbReference type="CDD" id="cd11386">
    <property type="entry name" value="MCP_signal"/>
    <property type="match status" value="1"/>
</dbReference>
<comment type="subcellular location">
    <subcellularLocation>
        <location evidence="1">Membrane</location>
    </subcellularLocation>
</comment>
<evidence type="ECO:0000256" key="3">
    <source>
        <dbReference type="ARBA" id="ARBA00029447"/>
    </source>
</evidence>
<dbReference type="GO" id="GO:0006935">
    <property type="term" value="P:chemotaxis"/>
    <property type="evidence" value="ECO:0007669"/>
    <property type="project" value="UniProtKB-ARBA"/>
</dbReference>
<dbReference type="InterPro" id="IPR004089">
    <property type="entry name" value="MCPsignal_dom"/>
</dbReference>
<dbReference type="Pfam" id="PF00015">
    <property type="entry name" value="MCPsignal"/>
    <property type="match status" value="1"/>
</dbReference>
<feature type="domain" description="HAMP" evidence="7">
    <location>
        <begin position="284"/>
        <end position="337"/>
    </location>
</feature>
<dbReference type="FunFam" id="1.10.287.950:FF:000001">
    <property type="entry name" value="Methyl-accepting chemotaxis sensory transducer"/>
    <property type="match status" value="1"/>
</dbReference>
<evidence type="ECO:0000256" key="5">
    <source>
        <dbReference type="SAM" id="Phobius"/>
    </source>
</evidence>
<keyword evidence="5" id="KW-0812">Transmembrane</keyword>
<dbReference type="SUPFAM" id="SSF58104">
    <property type="entry name" value="Methyl-accepting chemotaxis protein (MCP) signaling domain"/>
    <property type="match status" value="1"/>
</dbReference>
<evidence type="ECO:0000256" key="2">
    <source>
        <dbReference type="ARBA" id="ARBA00023224"/>
    </source>
</evidence>
<accession>A0A4R4ADZ3</accession>
<dbReference type="AlphaFoldDB" id="A0A4R4ADZ3"/>
<dbReference type="SMART" id="SM00283">
    <property type="entry name" value="MA"/>
    <property type="match status" value="1"/>
</dbReference>
<dbReference type="PROSITE" id="PS50111">
    <property type="entry name" value="CHEMOTAXIS_TRANSDUC_2"/>
    <property type="match status" value="1"/>
</dbReference>
<dbReference type="InterPro" id="IPR032255">
    <property type="entry name" value="HBM"/>
</dbReference>